<dbReference type="EMBL" id="KN716161">
    <property type="protein sequence ID" value="KJH52640.1"/>
    <property type="molecule type" value="Genomic_DNA"/>
</dbReference>
<feature type="chain" id="PRO_5002336447" description="Secreted protein" evidence="1">
    <location>
        <begin position="22"/>
        <end position="93"/>
    </location>
</feature>
<reference evidence="3" key="2">
    <citation type="journal article" date="2016" name="Sci. Rep.">
        <title>Dictyocaulus viviparus genome, variome and transcriptome elucidate lungworm biology and support future intervention.</title>
        <authorList>
            <person name="McNulty S.N."/>
            <person name="Strube C."/>
            <person name="Rosa B.A."/>
            <person name="Martin J.C."/>
            <person name="Tyagi R."/>
            <person name="Choi Y.J."/>
            <person name="Wang Q."/>
            <person name="Hallsworth Pepin K."/>
            <person name="Zhang X."/>
            <person name="Ozersky P."/>
            <person name="Wilson R.K."/>
            <person name="Sternberg P.W."/>
            <person name="Gasser R.B."/>
            <person name="Mitreva M."/>
        </authorList>
    </citation>
    <scope>NUCLEOTIDE SEQUENCE [LARGE SCALE GENOMIC DNA]</scope>
    <source>
        <strain evidence="3">HannoverDv2000</strain>
    </source>
</reference>
<organism evidence="2 3">
    <name type="scientific">Dictyocaulus viviparus</name>
    <name type="common">Bovine lungworm</name>
    <dbReference type="NCBI Taxonomy" id="29172"/>
    <lineage>
        <taxon>Eukaryota</taxon>
        <taxon>Metazoa</taxon>
        <taxon>Ecdysozoa</taxon>
        <taxon>Nematoda</taxon>
        <taxon>Chromadorea</taxon>
        <taxon>Rhabditida</taxon>
        <taxon>Rhabditina</taxon>
        <taxon>Rhabditomorpha</taxon>
        <taxon>Strongyloidea</taxon>
        <taxon>Metastrongylidae</taxon>
        <taxon>Dictyocaulus</taxon>
    </lineage>
</organism>
<protein>
    <recommendedName>
        <fullName evidence="4">Secreted protein</fullName>
    </recommendedName>
</protein>
<proteinExistence type="predicted"/>
<feature type="signal peptide" evidence="1">
    <location>
        <begin position="1"/>
        <end position="21"/>
    </location>
</feature>
<reference evidence="2 3" key="1">
    <citation type="submission" date="2013-11" db="EMBL/GenBank/DDBJ databases">
        <title>Draft genome of the bovine lungworm Dictyocaulus viviparus.</title>
        <authorList>
            <person name="Mitreva M."/>
        </authorList>
    </citation>
    <scope>NUCLEOTIDE SEQUENCE [LARGE SCALE GENOMIC DNA]</scope>
    <source>
        <strain evidence="2 3">HannoverDv2000</strain>
    </source>
</reference>
<gene>
    <name evidence="2" type="ORF">DICVIV_01101</name>
</gene>
<dbReference type="AlphaFoldDB" id="A0A0D8Y7D0"/>
<dbReference type="Proteomes" id="UP000053766">
    <property type="component" value="Unassembled WGS sequence"/>
</dbReference>
<name>A0A0D8Y7D0_DICVI</name>
<accession>A0A0D8Y7D0</accession>
<keyword evidence="1" id="KW-0732">Signal</keyword>
<evidence type="ECO:0008006" key="4">
    <source>
        <dbReference type="Google" id="ProtNLM"/>
    </source>
</evidence>
<evidence type="ECO:0000313" key="2">
    <source>
        <dbReference type="EMBL" id="KJH52640.1"/>
    </source>
</evidence>
<evidence type="ECO:0000256" key="1">
    <source>
        <dbReference type="SAM" id="SignalP"/>
    </source>
</evidence>
<keyword evidence="3" id="KW-1185">Reference proteome</keyword>
<dbReference type="OrthoDB" id="5817658at2759"/>
<evidence type="ECO:0000313" key="3">
    <source>
        <dbReference type="Proteomes" id="UP000053766"/>
    </source>
</evidence>
<sequence length="93" mass="10642">MIKPLLFSLAAFVPIVTSVLSSYQNSPLMNLLGSSQTVADGFPEWILQSSRAVKKYDRNCFFSPVQCMLTFHQKGDQPIIFTTKRKQPFYYQT</sequence>